<gene>
    <name evidence="3" type="ORF">D0435_00190</name>
</gene>
<protein>
    <submittedName>
        <fullName evidence="3">PucR family transcriptional regulator</fullName>
    </submittedName>
</protein>
<reference evidence="3 4" key="1">
    <citation type="submission" date="2018-08" db="EMBL/GenBank/DDBJ databases">
        <title>Murine metabolic-syndrome-specific gut microbial biobank.</title>
        <authorList>
            <person name="Liu C."/>
        </authorList>
    </citation>
    <scope>NUCLEOTIDE SEQUENCE [LARGE SCALE GENOMIC DNA]</scope>
    <source>
        <strain evidence="3 4">28</strain>
    </source>
</reference>
<sequence>MKKITVSDILNLDIFSGYRLVAGKSGLLNEIHYINIYDNPISEIDTDIQLFPGDVYLTFFYYGKDDTSYIMHTLDYLISQKGAALIVFDEYMNTLPKDAIALCDAAGLPVIFLNCRTPYSLVIASIVECKIAMEQKNTLEEKLETIVSRNSSADEKHHLLRELNPSFQQNITALFAQTEADVLPSDIVNLISIIIRDLRNFAAEFRGGILFLLSYPDSRNDTAAKTIQHTADQIHTAFPGARIGVSNPHKLDDAGRAISESLLCITAGKPDAAGRIDYSELGVARILVDFLGSPALEEFYNDITLPIQKSDAQNNTCLFDTMRIFAEYEMDYKKTAEAMFVHENTIRYRISKLKELIPYGKSDMDFLETISIISKIHYMKQR</sequence>
<feature type="domain" description="Purine catabolism PurC-like" evidence="1">
    <location>
        <begin position="8"/>
        <end position="127"/>
    </location>
</feature>
<dbReference type="Proteomes" id="UP000446866">
    <property type="component" value="Unassembled WGS sequence"/>
</dbReference>
<dbReference type="InterPro" id="IPR042070">
    <property type="entry name" value="PucR_C-HTH_sf"/>
</dbReference>
<dbReference type="Pfam" id="PF13556">
    <property type="entry name" value="HTH_30"/>
    <property type="match status" value="1"/>
</dbReference>
<evidence type="ECO:0000259" key="2">
    <source>
        <dbReference type="Pfam" id="PF13556"/>
    </source>
</evidence>
<dbReference type="Pfam" id="PF07905">
    <property type="entry name" value="PucR"/>
    <property type="match status" value="1"/>
</dbReference>
<evidence type="ECO:0000313" key="4">
    <source>
        <dbReference type="Proteomes" id="UP000446866"/>
    </source>
</evidence>
<comment type="caution">
    <text evidence="3">The sequence shown here is derived from an EMBL/GenBank/DDBJ whole genome shotgun (WGS) entry which is preliminary data.</text>
</comment>
<dbReference type="EMBL" id="QXWK01000001">
    <property type="protein sequence ID" value="NBH60093.1"/>
    <property type="molecule type" value="Genomic_DNA"/>
</dbReference>
<dbReference type="AlphaFoldDB" id="A0A845QH96"/>
<dbReference type="InterPro" id="IPR025736">
    <property type="entry name" value="PucR_C-HTH_dom"/>
</dbReference>
<name>A0A845QH96_9FIRM</name>
<dbReference type="InterPro" id="IPR012914">
    <property type="entry name" value="PucR_dom"/>
</dbReference>
<keyword evidence="4" id="KW-1185">Reference proteome</keyword>
<dbReference type="PANTHER" id="PTHR33744">
    <property type="entry name" value="CARBOHYDRATE DIACID REGULATOR"/>
    <property type="match status" value="1"/>
</dbReference>
<organism evidence="3 4">
    <name type="scientific">Anaerotruncus colihominis</name>
    <dbReference type="NCBI Taxonomy" id="169435"/>
    <lineage>
        <taxon>Bacteria</taxon>
        <taxon>Bacillati</taxon>
        <taxon>Bacillota</taxon>
        <taxon>Clostridia</taxon>
        <taxon>Eubacteriales</taxon>
        <taxon>Oscillospiraceae</taxon>
        <taxon>Anaerotruncus</taxon>
    </lineage>
</organism>
<feature type="domain" description="PucR C-terminal helix-turn-helix" evidence="2">
    <location>
        <begin position="318"/>
        <end position="359"/>
    </location>
</feature>
<dbReference type="Gene3D" id="1.10.10.2840">
    <property type="entry name" value="PucR C-terminal helix-turn-helix domain"/>
    <property type="match status" value="1"/>
</dbReference>
<evidence type="ECO:0000313" key="3">
    <source>
        <dbReference type="EMBL" id="NBH60093.1"/>
    </source>
</evidence>
<evidence type="ECO:0000259" key="1">
    <source>
        <dbReference type="Pfam" id="PF07905"/>
    </source>
</evidence>
<proteinExistence type="predicted"/>
<dbReference type="RefSeq" id="WP_160200398.1">
    <property type="nucleotide sequence ID" value="NZ_QXWK01000001.1"/>
</dbReference>
<dbReference type="PANTHER" id="PTHR33744:SF1">
    <property type="entry name" value="DNA-BINDING TRANSCRIPTIONAL ACTIVATOR ADER"/>
    <property type="match status" value="1"/>
</dbReference>
<accession>A0A845QH96</accession>
<dbReference type="InterPro" id="IPR051448">
    <property type="entry name" value="CdaR-like_regulators"/>
</dbReference>